<dbReference type="GO" id="GO:0007232">
    <property type="term" value="P:osmosensory signaling pathway via Sho1 osmosensor"/>
    <property type="evidence" value="ECO:0007669"/>
    <property type="project" value="InterPro"/>
</dbReference>
<dbReference type="AlphaFoldDB" id="A0A9P4K1H5"/>
<proteinExistence type="predicted"/>
<dbReference type="PANTHER" id="PTHR35778:SF1">
    <property type="entry name" value="SIGNALING MUCIN HKR1-RELATED"/>
    <property type="match status" value="1"/>
</dbReference>
<dbReference type="GO" id="GO:0005886">
    <property type="term" value="C:plasma membrane"/>
    <property type="evidence" value="ECO:0007669"/>
    <property type="project" value="InterPro"/>
</dbReference>
<dbReference type="Proteomes" id="UP000800093">
    <property type="component" value="Unassembled WGS sequence"/>
</dbReference>
<dbReference type="InterPro" id="IPR039295">
    <property type="entry name" value="MSB2"/>
</dbReference>
<sequence length="163" mass="17432">MRFSQAILSILSLASTTLSLPSLPDSNAMSIRQSIPPDIYPSPPNSQPAGSTLVQVGFNAALNYDFVSSNPSSAQQIFSLLPQGIAYGLGIPTGDVVMESLRGLDTSNSLGYITTLARFWIPSDEVTTFRIGIVIPASNFYNNPDAVVNNLMRQINPSIPTTP</sequence>
<dbReference type="GO" id="GO:0005576">
    <property type="term" value="C:extracellular region"/>
    <property type="evidence" value="ECO:0007669"/>
    <property type="project" value="TreeGrafter"/>
</dbReference>
<dbReference type="GO" id="GO:0001402">
    <property type="term" value="P:signal transduction involved in filamentous growth"/>
    <property type="evidence" value="ECO:0007669"/>
    <property type="project" value="TreeGrafter"/>
</dbReference>
<dbReference type="GO" id="GO:0030010">
    <property type="term" value="P:establishment of cell polarity"/>
    <property type="evidence" value="ECO:0007669"/>
    <property type="project" value="TreeGrafter"/>
</dbReference>
<keyword evidence="3" id="KW-1185">Reference proteome</keyword>
<protein>
    <submittedName>
        <fullName evidence="2">Uncharacterized protein</fullName>
    </submittedName>
</protein>
<dbReference type="GO" id="GO:0009986">
    <property type="term" value="C:cell surface"/>
    <property type="evidence" value="ECO:0007669"/>
    <property type="project" value="TreeGrafter"/>
</dbReference>
<feature type="chain" id="PRO_5040381277" evidence="1">
    <location>
        <begin position="20"/>
        <end position="163"/>
    </location>
</feature>
<reference evidence="3" key="1">
    <citation type="journal article" date="2020" name="Stud. Mycol.">
        <title>101 Dothideomycetes genomes: A test case for predicting lifestyles and emergence of pathogens.</title>
        <authorList>
            <person name="Haridas S."/>
            <person name="Albert R."/>
            <person name="Binder M."/>
            <person name="Bloem J."/>
            <person name="LaButti K."/>
            <person name="Salamov A."/>
            <person name="Andreopoulos B."/>
            <person name="Baker S."/>
            <person name="Barry K."/>
            <person name="Bills G."/>
            <person name="Bluhm B."/>
            <person name="Cannon C."/>
            <person name="Castanera R."/>
            <person name="Culley D."/>
            <person name="Daum C."/>
            <person name="Ezra D."/>
            <person name="Gonzalez J."/>
            <person name="Henrissat B."/>
            <person name="Kuo A."/>
            <person name="Liang C."/>
            <person name="Lipzen A."/>
            <person name="Lutzoni F."/>
            <person name="Magnuson J."/>
            <person name="Mondo S."/>
            <person name="Nolan M."/>
            <person name="Ohm R."/>
            <person name="Pangilinan J."/>
            <person name="Park H.-J."/>
            <person name="Ramirez L."/>
            <person name="Alfaro M."/>
            <person name="Sun H."/>
            <person name="Tritt A."/>
            <person name="Yoshinaga Y."/>
            <person name="Zwiers L.-H."/>
            <person name="Turgeon B."/>
            <person name="Goodwin S."/>
            <person name="Spatafora J."/>
            <person name="Crous P."/>
            <person name="Grigoriev I."/>
        </authorList>
    </citation>
    <scope>NUCLEOTIDE SEQUENCE [LARGE SCALE GENOMIC DNA]</scope>
    <source>
        <strain evidence="3">CBS 304.66</strain>
    </source>
</reference>
<keyword evidence="1" id="KW-0732">Signal</keyword>
<dbReference type="GO" id="GO:0006972">
    <property type="term" value="P:hyperosmotic response"/>
    <property type="evidence" value="ECO:0007669"/>
    <property type="project" value="TreeGrafter"/>
</dbReference>
<dbReference type="PANTHER" id="PTHR35778">
    <property type="entry name" value="SIGNALING MUCIN HKR1-RELATED"/>
    <property type="match status" value="1"/>
</dbReference>
<organism evidence="2 3">
    <name type="scientific">Lojkania enalia</name>
    <dbReference type="NCBI Taxonomy" id="147567"/>
    <lineage>
        <taxon>Eukaryota</taxon>
        <taxon>Fungi</taxon>
        <taxon>Dikarya</taxon>
        <taxon>Ascomycota</taxon>
        <taxon>Pezizomycotina</taxon>
        <taxon>Dothideomycetes</taxon>
        <taxon>Pleosporomycetidae</taxon>
        <taxon>Pleosporales</taxon>
        <taxon>Pleosporales incertae sedis</taxon>
        <taxon>Lojkania</taxon>
    </lineage>
</organism>
<accession>A0A9P4K1H5</accession>
<gene>
    <name evidence="2" type="ORF">CC78DRAFT_570974</name>
</gene>
<feature type="signal peptide" evidence="1">
    <location>
        <begin position="1"/>
        <end position="19"/>
    </location>
</feature>
<comment type="caution">
    <text evidence="2">The sequence shown here is derived from an EMBL/GenBank/DDBJ whole genome shotgun (WGS) entry which is preliminary data.</text>
</comment>
<dbReference type="GO" id="GO:0030427">
    <property type="term" value="C:site of polarized growth"/>
    <property type="evidence" value="ECO:0007669"/>
    <property type="project" value="TreeGrafter"/>
</dbReference>
<dbReference type="OrthoDB" id="3366093at2759"/>
<evidence type="ECO:0000256" key="1">
    <source>
        <dbReference type="SAM" id="SignalP"/>
    </source>
</evidence>
<dbReference type="GO" id="GO:0031505">
    <property type="term" value="P:fungal-type cell wall organization"/>
    <property type="evidence" value="ECO:0007669"/>
    <property type="project" value="TreeGrafter"/>
</dbReference>
<dbReference type="GO" id="GO:0005034">
    <property type="term" value="F:osmosensor activity"/>
    <property type="evidence" value="ECO:0007669"/>
    <property type="project" value="InterPro"/>
</dbReference>
<name>A0A9P4K1H5_9PLEO</name>
<dbReference type="EMBL" id="ML986671">
    <property type="protein sequence ID" value="KAF2260872.1"/>
    <property type="molecule type" value="Genomic_DNA"/>
</dbReference>
<evidence type="ECO:0000313" key="3">
    <source>
        <dbReference type="Proteomes" id="UP000800093"/>
    </source>
</evidence>
<evidence type="ECO:0000313" key="2">
    <source>
        <dbReference type="EMBL" id="KAF2260872.1"/>
    </source>
</evidence>